<dbReference type="NCBIfam" id="NF038012">
    <property type="entry name" value="DMT_1"/>
    <property type="match status" value="1"/>
</dbReference>
<sequence>MIAVLLGLTAAAALAAAAVLQHDAASTAPAQRGLGAGVKLLGRLLRRRRWLTGQLLGAAGLATFAVALHLGRVVVVQPLLATQLVFSLLLAGALARRRHGRAGLDAALWGAAALVVGGLVVFGLTARPSVDPDGTDVDALRGTWLLGSAGVALVAQLVAGAVGHRLRAGRRCLLLAVTAAVGFGVDALLLKAVGAHLAAGEWLSWPLLALAVLAPSSLVTAQRAFQAGAVTQALPAIAALEPVVAITLAGPALGEHLASGAGWRAGQVAGLVALLAGVVVLARRGPWATASRPPAAEDDEDDDGSGQRDGPLRRTGDDAPARR</sequence>
<dbReference type="AlphaFoldDB" id="A0A5C8ZEW1"/>
<feature type="signal peptide" evidence="3">
    <location>
        <begin position="1"/>
        <end position="15"/>
    </location>
</feature>
<evidence type="ECO:0008006" key="6">
    <source>
        <dbReference type="Google" id="ProtNLM"/>
    </source>
</evidence>
<gene>
    <name evidence="4" type="ORF">FMM08_14130</name>
</gene>
<feature type="compositionally biased region" description="Basic and acidic residues" evidence="1">
    <location>
        <begin position="310"/>
        <end position="323"/>
    </location>
</feature>
<feature type="transmembrane region" description="Helical" evidence="2">
    <location>
        <begin position="106"/>
        <end position="124"/>
    </location>
</feature>
<feature type="chain" id="PRO_5038349937" description="Threonine/homoserine efflux transporter RhtA" evidence="3">
    <location>
        <begin position="16"/>
        <end position="323"/>
    </location>
</feature>
<evidence type="ECO:0000313" key="5">
    <source>
        <dbReference type="Proteomes" id="UP000321234"/>
    </source>
</evidence>
<keyword evidence="3" id="KW-0732">Signal</keyword>
<evidence type="ECO:0000256" key="1">
    <source>
        <dbReference type="SAM" id="MobiDB-lite"/>
    </source>
</evidence>
<dbReference type="PANTHER" id="PTHR40761">
    <property type="entry name" value="CONSERVED INTEGRAL MEMBRANE ALANINE VALINE AND LEUCINE RICH PROTEIN-RELATED"/>
    <property type="match status" value="1"/>
</dbReference>
<dbReference type="EMBL" id="VKAC01000008">
    <property type="protein sequence ID" value="TXR55456.1"/>
    <property type="molecule type" value="Genomic_DNA"/>
</dbReference>
<organism evidence="4 5">
    <name type="scientific">Quadrisphaera setariae</name>
    <dbReference type="NCBI Taxonomy" id="2593304"/>
    <lineage>
        <taxon>Bacteria</taxon>
        <taxon>Bacillati</taxon>
        <taxon>Actinomycetota</taxon>
        <taxon>Actinomycetes</taxon>
        <taxon>Kineosporiales</taxon>
        <taxon>Kineosporiaceae</taxon>
        <taxon>Quadrisphaera</taxon>
    </lineage>
</organism>
<evidence type="ECO:0000256" key="3">
    <source>
        <dbReference type="SAM" id="SignalP"/>
    </source>
</evidence>
<reference evidence="4 5" key="1">
    <citation type="submission" date="2019-07" db="EMBL/GenBank/DDBJ databases">
        <title>Quadrisphaera sp. strain DD2A genome sequencing and assembly.</title>
        <authorList>
            <person name="Kim I."/>
        </authorList>
    </citation>
    <scope>NUCLEOTIDE SEQUENCE [LARGE SCALE GENOMIC DNA]</scope>
    <source>
        <strain evidence="4 5">DD2A</strain>
    </source>
</reference>
<name>A0A5C8ZEW1_9ACTN</name>
<comment type="caution">
    <text evidence="4">The sequence shown here is derived from an EMBL/GenBank/DDBJ whole genome shotgun (WGS) entry which is preliminary data.</text>
</comment>
<feature type="transmembrane region" description="Helical" evidence="2">
    <location>
        <begin position="172"/>
        <end position="190"/>
    </location>
</feature>
<feature type="region of interest" description="Disordered" evidence="1">
    <location>
        <begin position="288"/>
        <end position="323"/>
    </location>
</feature>
<dbReference type="Proteomes" id="UP000321234">
    <property type="component" value="Unassembled WGS sequence"/>
</dbReference>
<dbReference type="RefSeq" id="WP_147927032.1">
    <property type="nucleotide sequence ID" value="NZ_VKAC01000008.1"/>
</dbReference>
<protein>
    <recommendedName>
        <fullName evidence="6">Threonine/homoserine efflux transporter RhtA</fullName>
    </recommendedName>
</protein>
<accession>A0A5C8ZEW1</accession>
<evidence type="ECO:0000256" key="2">
    <source>
        <dbReference type="SAM" id="Phobius"/>
    </source>
</evidence>
<feature type="transmembrane region" description="Helical" evidence="2">
    <location>
        <begin position="144"/>
        <end position="163"/>
    </location>
</feature>
<keyword evidence="2" id="KW-0472">Membrane</keyword>
<keyword evidence="2" id="KW-1133">Transmembrane helix</keyword>
<proteinExistence type="predicted"/>
<keyword evidence="2" id="KW-0812">Transmembrane</keyword>
<keyword evidence="5" id="KW-1185">Reference proteome</keyword>
<feature type="transmembrane region" description="Helical" evidence="2">
    <location>
        <begin position="202"/>
        <end position="221"/>
    </location>
</feature>
<feature type="transmembrane region" description="Helical" evidence="2">
    <location>
        <begin position="76"/>
        <end position="94"/>
    </location>
</feature>
<dbReference type="OrthoDB" id="9903969at2"/>
<dbReference type="PANTHER" id="PTHR40761:SF1">
    <property type="entry name" value="CONSERVED INTEGRAL MEMBRANE ALANINE VALINE AND LEUCINE RICH PROTEIN-RELATED"/>
    <property type="match status" value="1"/>
</dbReference>
<feature type="transmembrane region" description="Helical" evidence="2">
    <location>
        <begin position="233"/>
        <end position="253"/>
    </location>
</feature>
<evidence type="ECO:0000313" key="4">
    <source>
        <dbReference type="EMBL" id="TXR55456.1"/>
    </source>
</evidence>
<feature type="transmembrane region" description="Helical" evidence="2">
    <location>
        <begin position="52"/>
        <end position="70"/>
    </location>
</feature>
<feature type="transmembrane region" description="Helical" evidence="2">
    <location>
        <begin position="265"/>
        <end position="282"/>
    </location>
</feature>